<feature type="region of interest" description="Disordered" evidence="1">
    <location>
        <begin position="1"/>
        <end position="20"/>
    </location>
</feature>
<keyword evidence="3" id="KW-1185">Reference proteome</keyword>
<dbReference type="EMBL" id="CAJZBQ010000029">
    <property type="protein sequence ID" value="CAG9321840.1"/>
    <property type="molecule type" value="Genomic_DNA"/>
</dbReference>
<reference evidence="2" key="1">
    <citation type="submission" date="2021-09" db="EMBL/GenBank/DDBJ databases">
        <authorList>
            <consortium name="AG Swart"/>
            <person name="Singh M."/>
            <person name="Singh A."/>
            <person name="Seah K."/>
            <person name="Emmerich C."/>
        </authorList>
    </citation>
    <scope>NUCLEOTIDE SEQUENCE</scope>
    <source>
        <strain evidence="2">ATCC30299</strain>
    </source>
</reference>
<dbReference type="Proteomes" id="UP001162131">
    <property type="component" value="Unassembled WGS sequence"/>
</dbReference>
<name>A0AAU9J9J9_9CILI</name>
<accession>A0AAU9J9J9</accession>
<gene>
    <name evidence="2" type="ORF">BSTOLATCC_MIC29747</name>
</gene>
<evidence type="ECO:0000256" key="1">
    <source>
        <dbReference type="SAM" id="MobiDB-lite"/>
    </source>
</evidence>
<organism evidence="2 3">
    <name type="scientific">Blepharisma stoltei</name>
    <dbReference type="NCBI Taxonomy" id="1481888"/>
    <lineage>
        <taxon>Eukaryota</taxon>
        <taxon>Sar</taxon>
        <taxon>Alveolata</taxon>
        <taxon>Ciliophora</taxon>
        <taxon>Postciliodesmatophora</taxon>
        <taxon>Heterotrichea</taxon>
        <taxon>Heterotrichida</taxon>
        <taxon>Blepharismidae</taxon>
        <taxon>Blepharisma</taxon>
    </lineage>
</organism>
<evidence type="ECO:0000313" key="2">
    <source>
        <dbReference type="EMBL" id="CAG9321840.1"/>
    </source>
</evidence>
<sequence length="305" mass="36184">METCSADSEMLGRLPPKSHQNNDIRTSKLAWFSAEDPYFCKYDFETWQETSYRHDFNIYYTMCMCPIPGNKLFGLSHSYDSEKSSCSVFIIDEEKINIQFIQNFSVPLTLSQRHKVEIVFLKDEENVLNTFLRVIRQTEGVGTYYNNFVYILLEDIIGFDLINQRWHTIVKSEEHHYWCSSLSFNNLILALEYEREEIYIIDLATLSVSSHSLPLTKDSEKILFKFENLVYLVDFHGILLESSIDDSFNWKIIKYFESAYSDSPYFYNAFCNNCWYMIIGDLRIYRFDLDKKKLKELDLELEQSI</sequence>
<comment type="caution">
    <text evidence="2">The sequence shown here is derived from an EMBL/GenBank/DDBJ whole genome shotgun (WGS) entry which is preliminary data.</text>
</comment>
<evidence type="ECO:0000313" key="3">
    <source>
        <dbReference type="Proteomes" id="UP001162131"/>
    </source>
</evidence>
<proteinExistence type="predicted"/>
<dbReference type="AlphaFoldDB" id="A0AAU9J9J9"/>
<protein>
    <submittedName>
        <fullName evidence="2">Uncharacterized protein</fullName>
    </submittedName>
</protein>